<dbReference type="RefSeq" id="WP_106874560.1">
    <property type="nucleotide sequence ID" value="NZ_CP027845.1"/>
</dbReference>
<evidence type="ECO:0000313" key="8">
    <source>
        <dbReference type="Proteomes" id="UP000241762"/>
    </source>
</evidence>
<evidence type="ECO:0000256" key="5">
    <source>
        <dbReference type="RuleBase" id="RU000660"/>
    </source>
</evidence>
<dbReference type="AlphaFoldDB" id="A0A2P1P8W1"/>
<evidence type="ECO:0000313" key="7">
    <source>
        <dbReference type="EMBL" id="AVP87709.1"/>
    </source>
</evidence>
<gene>
    <name evidence="7" type="ORF">phytr_7730</name>
</gene>
<proteinExistence type="inferred from homology"/>
<comment type="similarity">
    <text evidence="1 5">Belongs to the bacterial ribosomal protein bL17 family.</text>
</comment>
<dbReference type="PANTHER" id="PTHR14413:SF16">
    <property type="entry name" value="LARGE RIBOSOMAL SUBUNIT PROTEIN BL17M"/>
    <property type="match status" value="1"/>
</dbReference>
<keyword evidence="2 5" id="KW-0689">Ribosomal protein</keyword>
<dbReference type="GO" id="GO:0015934">
    <property type="term" value="C:large ribosomal subunit"/>
    <property type="evidence" value="ECO:0007669"/>
    <property type="project" value="TreeGrafter"/>
</dbReference>
<organism evidence="7 8">
    <name type="scientific">Candidatus Phycorickettsia trachydisci</name>
    <dbReference type="NCBI Taxonomy" id="2115978"/>
    <lineage>
        <taxon>Bacteria</taxon>
        <taxon>Pseudomonadati</taxon>
        <taxon>Pseudomonadota</taxon>
        <taxon>Alphaproteobacteria</taxon>
        <taxon>Rickettsiales</taxon>
        <taxon>Rickettsiaceae</taxon>
        <taxon>Candidatus Phycorickettsia</taxon>
    </lineage>
</organism>
<dbReference type="InterPro" id="IPR036373">
    <property type="entry name" value="Ribosomal_bL17_sf"/>
</dbReference>
<dbReference type="InterPro" id="IPR000456">
    <property type="entry name" value="Ribosomal_bL17"/>
</dbReference>
<dbReference type="GO" id="GO:0006412">
    <property type="term" value="P:translation"/>
    <property type="evidence" value="ECO:0007669"/>
    <property type="project" value="InterPro"/>
</dbReference>
<evidence type="ECO:0000256" key="1">
    <source>
        <dbReference type="ARBA" id="ARBA00008777"/>
    </source>
</evidence>
<protein>
    <recommendedName>
        <fullName evidence="4 6">50S ribosomal protein L17</fullName>
    </recommendedName>
</protein>
<dbReference type="Pfam" id="PF01196">
    <property type="entry name" value="Ribosomal_L17"/>
    <property type="match status" value="1"/>
</dbReference>
<sequence length="130" mass="14497">MRHGIAGKKLSMTSSHRKALLRNLAVSLIMHDQIKTTLAKAKLLRPYIEKIITKVKKKSSSGPIGLSYLGLDLNNDAALYRLLTVVAKRYIARPGGYTRIIKESFRKGDGAPMAYIELIGWQNEKTSKTV</sequence>
<dbReference type="Gene3D" id="3.90.1030.10">
    <property type="entry name" value="Ribosomal protein L17"/>
    <property type="match status" value="1"/>
</dbReference>
<name>A0A2P1P8W1_9RICK</name>
<dbReference type="GO" id="GO:0003735">
    <property type="term" value="F:structural constituent of ribosome"/>
    <property type="evidence" value="ECO:0007669"/>
    <property type="project" value="InterPro"/>
</dbReference>
<dbReference type="OrthoDB" id="9809073at2"/>
<keyword evidence="8" id="KW-1185">Reference proteome</keyword>
<dbReference type="EMBL" id="CP027845">
    <property type="protein sequence ID" value="AVP87709.1"/>
    <property type="molecule type" value="Genomic_DNA"/>
</dbReference>
<dbReference type="Proteomes" id="UP000241762">
    <property type="component" value="Chromosome"/>
</dbReference>
<evidence type="ECO:0000256" key="6">
    <source>
        <dbReference type="RuleBase" id="RU000661"/>
    </source>
</evidence>
<dbReference type="PANTHER" id="PTHR14413">
    <property type="entry name" value="RIBOSOMAL PROTEIN L17"/>
    <property type="match status" value="1"/>
</dbReference>
<evidence type="ECO:0000256" key="2">
    <source>
        <dbReference type="ARBA" id="ARBA00022980"/>
    </source>
</evidence>
<keyword evidence="3 5" id="KW-0687">Ribonucleoprotein</keyword>
<dbReference type="KEGG" id="ptc:phytr_7730"/>
<dbReference type="SUPFAM" id="SSF64263">
    <property type="entry name" value="Prokaryotic ribosomal protein L17"/>
    <property type="match status" value="1"/>
</dbReference>
<reference evidence="7 8" key="1">
    <citation type="submission" date="2018-03" db="EMBL/GenBank/DDBJ databases">
        <title>A gene transfer event suggests a long-term partnership between eustigmatophyte algae and a novel lineage of endosymbiotic bacteria.</title>
        <authorList>
            <person name="Yurchenko T."/>
            <person name="Sevcikova T."/>
            <person name="Pribyl P."/>
            <person name="El Karkouri K."/>
            <person name="Klimes V."/>
            <person name="Amaral R."/>
            <person name="Zbrankova V."/>
            <person name="Kim E."/>
            <person name="Raoult D."/>
            <person name="Santos L.M.A."/>
            <person name="Elias M."/>
        </authorList>
    </citation>
    <scope>NUCLEOTIDE SEQUENCE [LARGE SCALE GENOMIC DNA]</scope>
    <source>
        <strain evidence="7">CCALA 838</strain>
    </source>
</reference>
<evidence type="ECO:0000256" key="4">
    <source>
        <dbReference type="ARBA" id="ARBA00035494"/>
    </source>
</evidence>
<evidence type="ECO:0000256" key="3">
    <source>
        <dbReference type="ARBA" id="ARBA00023274"/>
    </source>
</evidence>
<accession>A0A2P1P8W1</accession>
<dbReference type="NCBIfam" id="TIGR00059">
    <property type="entry name" value="L17"/>
    <property type="match status" value="1"/>
</dbReference>